<feature type="compositionally biased region" description="Basic residues" evidence="3">
    <location>
        <begin position="247"/>
        <end position="262"/>
    </location>
</feature>
<accession>A0AAN4ZL69</accession>
<dbReference type="CDD" id="cd12363">
    <property type="entry name" value="RRM_TRA2"/>
    <property type="match status" value="1"/>
</dbReference>
<dbReference type="InterPro" id="IPR000504">
    <property type="entry name" value="RRM_dom"/>
</dbReference>
<evidence type="ECO:0000256" key="1">
    <source>
        <dbReference type="ARBA" id="ARBA00022884"/>
    </source>
</evidence>
<evidence type="ECO:0000256" key="2">
    <source>
        <dbReference type="PROSITE-ProRule" id="PRU00176"/>
    </source>
</evidence>
<feature type="compositionally biased region" description="Low complexity" evidence="3">
    <location>
        <begin position="1"/>
        <end position="13"/>
    </location>
</feature>
<dbReference type="Pfam" id="PF00076">
    <property type="entry name" value="RRM_1"/>
    <property type="match status" value="1"/>
</dbReference>
<feature type="non-terminal residue" evidence="5">
    <location>
        <position position="270"/>
    </location>
</feature>
<reference evidence="6" key="1">
    <citation type="submission" date="2022-10" db="EMBL/GenBank/DDBJ databases">
        <title>Genome assembly of Pristionchus species.</title>
        <authorList>
            <person name="Yoshida K."/>
            <person name="Sommer R.J."/>
        </authorList>
    </citation>
    <scope>NUCLEOTIDE SEQUENCE [LARGE SCALE GENOMIC DNA]</scope>
    <source>
        <strain evidence="6">RS5460</strain>
    </source>
</reference>
<keyword evidence="6" id="KW-1185">Reference proteome</keyword>
<evidence type="ECO:0000313" key="6">
    <source>
        <dbReference type="Proteomes" id="UP001328107"/>
    </source>
</evidence>
<dbReference type="Proteomes" id="UP001328107">
    <property type="component" value="Unassembled WGS sequence"/>
</dbReference>
<feature type="domain" description="RRM" evidence="4">
    <location>
        <begin position="102"/>
        <end position="180"/>
    </location>
</feature>
<feature type="region of interest" description="Disordered" evidence="3">
    <location>
        <begin position="227"/>
        <end position="270"/>
    </location>
</feature>
<name>A0AAN4ZL69_9BILA</name>
<comment type="caution">
    <text evidence="5">The sequence shown here is derived from an EMBL/GenBank/DDBJ whole genome shotgun (WGS) entry which is preliminary data.</text>
</comment>
<evidence type="ECO:0000259" key="4">
    <source>
        <dbReference type="PROSITE" id="PS50102"/>
    </source>
</evidence>
<dbReference type="InterPro" id="IPR035979">
    <property type="entry name" value="RBD_domain_sf"/>
</dbReference>
<feature type="compositionally biased region" description="Gly residues" evidence="3">
    <location>
        <begin position="227"/>
        <end position="246"/>
    </location>
</feature>
<dbReference type="InterPro" id="IPR052462">
    <property type="entry name" value="SLIRP/GR-RBP-like"/>
</dbReference>
<feature type="compositionally biased region" description="Basic residues" evidence="3">
    <location>
        <begin position="24"/>
        <end position="36"/>
    </location>
</feature>
<proteinExistence type="predicted"/>
<dbReference type="InterPro" id="IPR012677">
    <property type="entry name" value="Nucleotide-bd_a/b_plait_sf"/>
</dbReference>
<keyword evidence="1 2" id="KW-0694">RNA-binding</keyword>
<protein>
    <recommendedName>
        <fullName evidence="4">RRM domain-containing protein</fullName>
    </recommendedName>
</protein>
<dbReference type="Gene3D" id="3.30.70.330">
    <property type="match status" value="1"/>
</dbReference>
<dbReference type="PROSITE" id="PS50102">
    <property type="entry name" value="RRM"/>
    <property type="match status" value="1"/>
</dbReference>
<feature type="compositionally biased region" description="Basic residues" evidence="3">
    <location>
        <begin position="47"/>
        <end position="60"/>
    </location>
</feature>
<dbReference type="SMART" id="SM00360">
    <property type="entry name" value="RRM"/>
    <property type="match status" value="1"/>
</dbReference>
<feature type="region of interest" description="Disordered" evidence="3">
    <location>
        <begin position="1"/>
        <end position="84"/>
    </location>
</feature>
<dbReference type="SUPFAM" id="SSF54928">
    <property type="entry name" value="RNA-binding domain, RBD"/>
    <property type="match status" value="1"/>
</dbReference>
<organism evidence="5 6">
    <name type="scientific">Pristionchus mayeri</name>
    <dbReference type="NCBI Taxonomy" id="1317129"/>
    <lineage>
        <taxon>Eukaryota</taxon>
        <taxon>Metazoa</taxon>
        <taxon>Ecdysozoa</taxon>
        <taxon>Nematoda</taxon>
        <taxon>Chromadorea</taxon>
        <taxon>Rhabditida</taxon>
        <taxon>Rhabditina</taxon>
        <taxon>Diplogasteromorpha</taxon>
        <taxon>Diplogasteroidea</taxon>
        <taxon>Neodiplogasteridae</taxon>
        <taxon>Pristionchus</taxon>
    </lineage>
</organism>
<dbReference type="EMBL" id="BTRK01000003">
    <property type="protein sequence ID" value="GMR42811.1"/>
    <property type="molecule type" value="Genomic_DNA"/>
</dbReference>
<dbReference type="AlphaFoldDB" id="A0AAN4ZL69"/>
<evidence type="ECO:0000313" key="5">
    <source>
        <dbReference type="EMBL" id="GMR42811.1"/>
    </source>
</evidence>
<gene>
    <name evidence="5" type="ORF">PMAYCL1PPCAC_13006</name>
</gene>
<evidence type="ECO:0000256" key="3">
    <source>
        <dbReference type="SAM" id="MobiDB-lite"/>
    </source>
</evidence>
<dbReference type="PANTHER" id="PTHR48027">
    <property type="entry name" value="HETEROGENEOUS NUCLEAR RIBONUCLEOPROTEIN 87F-RELATED"/>
    <property type="match status" value="1"/>
</dbReference>
<sequence length="270" mass="30726">MSRSRSVSRSVSRSPRRDDDDRKSRSRSPSRSRSRSRSRDSRTPPVRGHRTRSRSRSPRGSRRDRSRSPLFPKRPPRGVGDRTAAVWHKVKRLQRDHPDPSRCLGIFNLSMYTTEKDLREMFTEFGEIEKIDLIYDHPTGRSRGFGFIYFERLDDATAARDKLNGIELDGRKIRIDYSVTKRAHSPTPGNYQGFLPGGRGGEYSSYMSYPGRGGGYGGYSGGRGGGRGYGGGYGDRGGYDRGYGGGRSRRSPSPRYSRRSRSRSYERDRY</sequence>
<dbReference type="GO" id="GO:0003723">
    <property type="term" value="F:RNA binding"/>
    <property type="evidence" value="ECO:0007669"/>
    <property type="project" value="UniProtKB-UniRule"/>
</dbReference>